<dbReference type="HOGENOM" id="CLU_009240_1_0_1"/>
<feature type="region of interest" description="Disordered" evidence="8">
    <location>
        <begin position="531"/>
        <end position="559"/>
    </location>
</feature>
<evidence type="ECO:0000313" key="12">
    <source>
        <dbReference type="Proteomes" id="UP000053328"/>
    </source>
</evidence>
<evidence type="ECO:0000256" key="1">
    <source>
        <dbReference type="ARBA" id="ARBA00011073"/>
    </source>
</evidence>
<keyword evidence="6" id="KW-0865">Zymogen</keyword>
<dbReference type="PROSITE" id="PS00138">
    <property type="entry name" value="SUBTILASE_SER"/>
    <property type="match status" value="1"/>
</dbReference>
<dbReference type="Gene3D" id="3.40.50.200">
    <property type="entry name" value="Peptidase S8/S53 domain"/>
    <property type="match status" value="1"/>
</dbReference>
<dbReference type="PANTHER" id="PTHR43806:SF11">
    <property type="entry name" value="CEREVISIN-RELATED"/>
    <property type="match status" value="1"/>
</dbReference>
<feature type="domain" description="Peptidase S8/S53" evidence="9">
    <location>
        <begin position="591"/>
        <end position="826"/>
    </location>
</feature>
<dbReference type="GeneID" id="27337979"/>
<evidence type="ECO:0000259" key="9">
    <source>
        <dbReference type="Pfam" id="PF00082"/>
    </source>
</evidence>
<keyword evidence="5 7" id="KW-0720">Serine protease</keyword>
<dbReference type="CDD" id="cd00306">
    <property type="entry name" value="Peptidases_S8_S53"/>
    <property type="match status" value="1"/>
</dbReference>
<dbReference type="PRINTS" id="PR00723">
    <property type="entry name" value="SUBTILISIN"/>
</dbReference>
<dbReference type="GO" id="GO:0004252">
    <property type="term" value="F:serine-type endopeptidase activity"/>
    <property type="evidence" value="ECO:0007669"/>
    <property type="project" value="UniProtKB-UniRule"/>
</dbReference>
<dbReference type="InterPro" id="IPR056002">
    <property type="entry name" value="DUF7580"/>
</dbReference>
<feature type="domain" description="DUF7580" evidence="10">
    <location>
        <begin position="157"/>
        <end position="489"/>
    </location>
</feature>
<dbReference type="PANTHER" id="PTHR43806">
    <property type="entry name" value="PEPTIDASE S8"/>
    <property type="match status" value="1"/>
</dbReference>
<dbReference type="InterPro" id="IPR015500">
    <property type="entry name" value="Peptidase_S8_subtilisin-rel"/>
</dbReference>
<name>A0A0D2AYU2_9EURO</name>
<evidence type="ECO:0000256" key="4">
    <source>
        <dbReference type="ARBA" id="ARBA00022801"/>
    </source>
</evidence>
<feature type="active site" description="Charge relay system" evidence="7">
    <location>
        <position position="597"/>
    </location>
</feature>
<organism evidence="11 12">
    <name type="scientific">Exophiala spinifera</name>
    <dbReference type="NCBI Taxonomy" id="91928"/>
    <lineage>
        <taxon>Eukaryota</taxon>
        <taxon>Fungi</taxon>
        <taxon>Dikarya</taxon>
        <taxon>Ascomycota</taxon>
        <taxon>Pezizomycotina</taxon>
        <taxon>Eurotiomycetes</taxon>
        <taxon>Chaetothyriomycetidae</taxon>
        <taxon>Chaetothyriales</taxon>
        <taxon>Herpotrichiellaceae</taxon>
        <taxon>Exophiala</taxon>
    </lineage>
</organism>
<comment type="similarity">
    <text evidence="1 7">Belongs to the peptidase S8 family.</text>
</comment>
<dbReference type="InterPro" id="IPR036852">
    <property type="entry name" value="Peptidase_S8/S53_dom_sf"/>
</dbReference>
<feature type="active site" description="Charge relay system" evidence="7">
    <location>
        <position position="799"/>
    </location>
</feature>
<dbReference type="InterPro" id="IPR023828">
    <property type="entry name" value="Peptidase_S8_Ser-AS"/>
</dbReference>
<dbReference type="STRING" id="91928.A0A0D2AYU2"/>
<dbReference type="AlphaFoldDB" id="A0A0D2AYU2"/>
<reference evidence="11 12" key="1">
    <citation type="submission" date="2015-01" db="EMBL/GenBank/DDBJ databases">
        <title>The Genome Sequence of Exophiala spinifera CBS89968.</title>
        <authorList>
            <consortium name="The Broad Institute Genomics Platform"/>
            <person name="Cuomo C."/>
            <person name="de Hoog S."/>
            <person name="Gorbushina A."/>
            <person name="Stielow B."/>
            <person name="Teixiera M."/>
            <person name="Abouelleil A."/>
            <person name="Chapman S.B."/>
            <person name="Priest M."/>
            <person name="Young S.K."/>
            <person name="Wortman J."/>
            <person name="Nusbaum C."/>
            <person name="Birren B."/>
        </authorList>
    </citation>
    <scope>NUCLEOTIDE SEQUENCE [LARGE SCALE GENOMIC DNA]</scope>
    <source>
        <strain evidence="11 12">CBS 89968</strain>
    </source>
</reference>
<dbReference type="OrthoDB" id="206201at2759"/>
<dbReference type="RefSeq" id="XP_016231811.1">
    <property type="nucleotide sequence ID" value="XM_016385209.1"/>
</dbReference>
<dbReference type="InterPro" id="IPR000209">
    <property type="entry name" value="Peptidase_S8/S53_dom"/>
</dbReference>
<evidence type="ECO:0000256" key="8">
    <source>
        <dbReference type="SAM" id="MobiDB-lite"/>
    </source>
</evidence>
<keyword evidence="2 7" id="KW-0645">Protease</keyword>
<evidence type="ECO:0000256" key="7">
    <source>
        <dbReference type="PROSITE-ProRule" id="PRU01240"/>
    </source>
</evidence>
<feature type="active site" description="Charge relay system" evidence="7">
    <location>
        <position position="640"/>
    </location>
</feature>
<dbReference type="Pfam" id="PF00082">
    <property type="entry name" value="Peptidase_S8"/>
    <property type="match status" value="1"/>
</dbReference>
<feature type="compositionally biased region" description="Basic and acidic residues" evidence="8">
    <location>
        <begin position="531"/>
        <end position="542"/>
    </location>
</feature>
<feature type="compositionally biased region" description="Low complexity" evidence="8">
    <location>
        <begin position="543"/>
        <end position="559"/>
    </location>
</feature>
<evidence type="ECO:0000256" key="5">
    <source>
        <dbReference type="ARBA" id="ARBA00022825"/>
    </source>
</evidence>
<sequence>MALYDLWDAVQDFTSKLSHLILPMVNRTDPKQRDVNLGLLAGTMLTISSSLTIPMPLHAELSERLDNLLDHLEAICLSPKEPSVVDTRQRISALRSALSPLDARRGSLKRHLIEFASQPLERFKEYMNDLKDCAPNIDDEIEHVFQPLALPDHSQDYPMQVNRSLYTVLKQHSGCTCTGINSSVAGKRHQARLQLTLTCPTDGADIAFNTLFSRSSVACDGDATGYAWQKLQFRISRPSVRFKDDSVENDGFRRPMEHGEASTCIDIGQFCSLLRKDYGRGRVRLRIQDEKLMQLYEPDRELDEHSKFVTNSPSISLAELLQVQGMTAKNKVLLAYIIARSVWQFYNSDWMRTQWSTDRIHFVQERPVADRTRQMLDPSYPYLTFAFDSEATSDAPVEYCTEDSIYHRYPLILALGIILIELCQRTPADKSAYDEALGTKINTDYFYGQESLESESWPDLDLNLEAKRTYKNVVKACLNHEVFTQTAVADIKTRRETLWEVAVCPLARLAAKLGWLWLDNGSIRRLATERTPVHKTEKKEESLVLPTSSKRSSSRQVPRSVSADSEKWLDAVKFSDLNIELVSGFQDVPRVKVAVLDTGYDPASIFFSEPERKIRIQRWKDFARRLPNQTKSAREDNDGHGTHVLSLVMTIAAAADVYVARVTQGRTARDLHEACDSIAKAIEHAAVKWDVDIVIMSFGYSETQPPIETAILRALLHKHGRILFFAGAANEGGNSLEMFPARDDHVIAVRGTNEKGYPQEFNPPPSFSGPDCFMTLGKDVPGAALRRDGGGTVLRSGTSTSTPVAAGVAAMVLGYAKIHEVELKRVLSPERLAKLHTKGGMRSIFLAMSLEITPKCRYVNPHNFTDATHDERLTMIKSALLHDSVC</sequence>
<dbReference type="Proteomes" id="UP000053328">
    <property type="component" value="Unassembled WGS sequence"/>
</dbReference>
<gene>
    <name evidence="11" type="ORF">PV08_10896</name>
</gene>
<evidence type="ECO:0000256" key="3">
    <source>
        <dbReference type="ARBA" id="ARBA00022729"/>
    </source>
</evidence>
<protein>
    <submittedName>
        <fullName evidence="11">Uncharacterized protein</fullName>
    </submittedName>
</protein>
<keyword evidence="4 7" id="KW-0378">Hydrolase</keyword>
<keyword evidence="12" id="KW-1185">Reference proteome</keyword>
<proteinExistence type="inferred from homology"/>
<dbReference type="GO" id="GO:0006508">
    <property type="term" value="P:proteolysis"/>
    <property type="evidence" value="ECO:0007669"/>
    <property type="project" value="UniProtKB-KW"/>
</dbReference>
<evidence type="ECO:0000259" key="10">
    <source>
        <dbReference type="Pfam" id="PF24476"/>
    </source>
</evidence>
<accession>A0A0D2AYU2</accession>
<dbReference type="EMBL" id="KN847499">
    <property type="protein sequence ID" value="KIW11595.1"/>
    <property type="molecule type" value="Genomic_DNA"/>
</dbReference>
<evidence type="ECO:0000313" key="11">
    <source>
        <dbReference type="EMBL" id="KIW11595.1"/>
    </source>
</evidence>
<evidence type="ECO:0000256" key="6">
    <source>
        <dbReference type="ARBA" id="ARBA00023145"/>
    </source>
</evidence>
<dbReference type="PROSITE" id="PS51892">
    <property type="entry name" value="SUBTILASE"/>
    <property type="match status" value="1"/>
</dbReference>
<dbReference type="Pfam" id="PF24476">
    <property type="entry name" value="DUF7580"/>
    <property type="match status" value="1"/>
</dbReference>
<dbReference type="InterPro" id="IPR050131">
    <property type="entry name" value="Peptidase_S8_subtilisin-like"/>
</dbReference>
<dbReference type="VEuPathDB" id="FungiDB:PV08_10896"/>
<dbReference type="SUPFAM" id="SSF52743">
    <property type="entry name" value="Subtilisin-like"/>
    <property type="match status" value="1"/>
</dbReference>
<evidence type="ECO:0000256" key="2">
    <source>
        <dbReference type="ARBA" id="ARBA00022670"/>
    </source>
</evidence>
<keyword evidence="3" id="KW-0732">Signal</keyword>